<name>A0A0C3E2A4_9AGAM</name>
<feature type="region of interest" description="Disordered" evidence="1">
    <location>
        <begin position="34"/>
        <end position="62"/>
    </location>
</feature>
<feature type="compositionally biased region" description="Pro residues" evidence="1">
    <location>
        <begin position="277"/>
        <end position="303"/>
    </location>
</feature>
<dbReference type="STRING" id="1036808.A0A0C3E2A4"/>
<dbReference type="PRINTS" id="PR01217">
    <property type="entry name" value="PRICHEXTENSN"/>
</dbReference>
<organism evidence="3 4">
    <name type="scientific">Scleroderma citrinum Foug A</name>
    <dbReference type="NCBI Taxonomy" id="1036808"/>
    <lineage>
        <taxon>Eukaryota</taxon>
        <taxon>Fungi</taxon>
        <taxon>Dikarya</taxon>
        <taxon>Basidiomycota</taxon>
        <taxon>Agaricomycotina</taxon>
        <taxon>Agaricomycetes</taxon>
        <taxon>Agaricomycetidae</taxon>
        <taxon>Boletales</taxon>
        <taxon>Sclerodermatineae</taxon>
        <taxon>Sclerodermataceae</taxon>
        <taxon>Scleroderma</taxon>
    </lineage>
</organism>
<gene>
    <name evidence="3" type="ORF">SCLCIDRAFT_25130</name>
</gene>
<dbReference type="InParanoid" id="A0A0C3E2A4"/>
<feature type="compositionally biased region" description="Low complexity" evidence="1">
    <location>
        <begin position="351"/>
        <end position="361"/>
    </location>
</feature>
<dbReference type="Proteomes" id="UP000053989">
    <property type="component" value="Unassembled WGS sequence"/>
</dbReference>
<dbReference type="OrthoDB" id="2336871at2759"/>
<dbReference type="HOGENOM" id="CLU_029378_3_0_1"/>
<feature type="signal peptide" evidence="2">
    <location>
        <begin position="1"/>
        <end position="18"/>
    </location>
</feature>
<evidence type="ECO:0000256" key="1">
    <source>
        <dbReference type="SAM" id="MobiDB-lite"/>
    </source>
</evidence>
<proteinExistence type="predicted"/>
<reference evidence="4" key="2">
    <citation type="submission" date="2015-01" db="EMBL/GenBank/DDBJ databases">
        <title>Evolutionary Origins and Diversification of the Mycorrhizal Mutualists.</title>
        <authorList>
            <consortium name="DOE Joint Genome Institute"/>
            <consortium name="Mycorrhizal Genomics Consortium"/>
            <person name="Kohler A."/>
            <person name="Kuo A."/>
            <person name="Nagy L.G."/>
            <person name="Floudas D."/>
            <person name="Copeland A."/>
            <person name="Barry K.W."/>
            <person name="Cichocki N."/>
            <person name="Veneault-Fourrey C."/>
            <person name="LaButti K."/>
            <person name="Lindquist E.A."/>
            <person name="Lipzen A."/>
            <person name="Lundell T."/>
            <person name="Morin E."/>
            <person name="Murat C."/>
            <person name="Riley R."/>
            <person name="Ohm R."/>
            <person name="Sun H."/>
            <person name="Tunlid A."/>
            <person name="Henrissat B."/>
            <person name="Grigoriev I.V."/>
            <person name="Hibbett D.S."/>
            <person name="Martin F."/>
        </authorList>
    </citation>
    <scope>NUCLEOTIDE SEQUENCE [LARGE SCALE GENOMIC DNA]</scope>
    <source>
        <strain evidence="4">Foug A</strain>
    </source>
</reference>
<dbReference type="PANTHER" id="PTHR34587:SF2">
    <property type="entry name" value="G-PROTEIN COUPLED RECEPTORS FAMILY 1 PROFILE DOMAIN-CONTAINING PROTEIN"/>
    <property type="match status" value="1"/>
</dbReference>
<feature type="compositionally biased region" description="Polar residues" evidence="1">
    <location>
        <begin position="46"/>
        <end position="62"/>
    </location>
</feature>
<protein>
    <recommendedName>
        <fullName evidence="5">Glycoside hydrolase family 61 protein</fullName>
    </recommendedName>
</protein>
<dbReference type="AlphaFoldDB" id="A0A0C3E2A4"/>
<sequence>MMKFISFTTLALASIVSARPSLKQRVPSGVYGRAMTLDATGGPGDGSNSTTPGAPANSTDPQSSFTLLQSVIATAFTNDGTSLNGSEPGITPSLTSSNNFINYCATLNLPITNGSQIKTGSCNPAPMGAIPSTSNMPSAKFVSPSNLAIIPANTTFQVALAIKGLETGFFVNPDTNWYAAPQQLNMTTGNIMGDATDPTKFAFFAALNGQADANGLLYTNVTNGLPEGSYRMASINVAMNHQPALVAVAQRGSLDDAIYFTVVSGSNGTSNGTVVLPPNPTSPTGEPTPSPSQPAPSTVPTPTPSGDDTDCGGEPTLGPSQPTGTPTPTPSGDDTDCGDEPTGYPTPSQPAPSTTSSPGPSGDDDCELD</sequence>
<accession>A0A0C3E2A4</accession>
<dbReference type="PANTHER" id="PTHR34587">
    <property type="entry name" value="VWFA DOMAIN-CONTAINING PROTEIN"/>
    <property type="match status" value="1"/>
</dbReference>
<evidence type="ECO:0000313" key="4">
    <source>
        <dbReference type="Proteomes" id="UP000053989"/>
    </source>
</evidence>
<evidence type="ECO:0000313" key="3">
    <source>
        <dbReference type="EMBL" id="KIM62196.1"/>
    </source>
</evidence>
<evidence type="ECO:0008006" key="5">
    <source>
        <dbReference type="Google" id="ProtNLM"/>
    </source>
</evidence>
<feature type="chain" id="PRO_5002174091" description="Glycoside hydrolase family 61 protein" evidence="2">
    <location>
        <begin position="19"/>
        <end position="369"/>
    </location>
</feature>
<dbReference type="InterPro" id="IPR053216">
    <property type="entry name" value="Appressorial_penetr-assoc"/>
</dbReference>
<keyword evidence="2" id="KW-0732">Signal</keyword>
<dbReference type="EMBL" id="KN822044">
    <property type="protein sequence ID" value="KIM62196.1"/>
    <property type="molecule type" value="Genomic_DNA"/>
</dbReference>
<reference evidence="3 4" key="1">
    <citation type="submission" date="2014-04" db="EMBL/GenBank/DDBJ databases">
        <authorList>
            <consortium name="DOE Joint Genome Institute"/>
            <person name="Kuo A."/>
            <person name="Kohler A."/>
            <person name="Nagy L.G."/>
            <person name="Floudas D."/>
            <person name="Copeland A."/>
            <person name="Barry K.W."/>
            <person name="Cichocki N."/>
            <person name="Veneault-Fourrey C."/>
            <person name="LaButti K."/>
            <person name="Lindquist E.A."/>
            <person name="Lipzen A."/>
            <person name="Lundell T."/>
            <person name="Morin E."/>
            <person name="Murat C."/>
            <person name="Sun H."/>
            <person name="Tunlid A."/>
            <person name="Henrissat B."/>
            <person name="Grigoriev I.V."/>
            <person name="Hibbett D.S."/>
            <person name="Martin F."/>
            <person name="Nordberg H.P."/>
            <person name="Cantor M.N."/>
            <person name="Hua S.X."/>
        </authorList>
    </citation>
    <scope>NUCLEOTIDE SEQUENCE [LARGE SCALE GENOMIC DNA]</scope>
    <source>
        <strain evidence="3 4">Foug A</strain>
    </source>
</reference>
<evidence type="ECO:0000256" key="2">
    <source>
        <dbReference type="SAM" id="SignalP"/>
    </source>
</evidence>
<keyword evidence="4" id="KW-1185">Reference proteome</keyword>
<feature type="compositionally biased region" description="Low complexity" evidence="1">
    <location>
        <begin position="316"/>
        <end position="332"/>
    </location>
</feature>
<feature type="region of interest" description="Disordered" evidence="1">
    <location>
        <begin position="265"/>
        <end position="369"/>
    </location>
</feature>